<dbReference type="PRINTS" id="PR00738">
    <property type="entry name" value="GLHYDRLASE20"/>
</dbReference>
<reference evidence="6" key="1">
    <citation type="submission" date="2022-03" db="EMBL/GenBank/DDBJ databases">
        <title>Draft genome sequence of Aduncisulcus paluster, a free-living microaerophilic Fornicata.</title>
        <authorList>
            <person name="Yuyama I."/>
            <person name="Kume K."/>
            <person name="Tamura T."/>
            <person name="Inagaki Y."/>
            <person name="Hashimoto T."/>
        </authorList>
    </citation>
    <scope>NUCLEOTIDE SEQUENCE</scope>
    <source>
        <strain evidence="6">NY0171</strain>
    </source>
</reference>
<evidence type="ECO:0000259" key="5">
    <source>
        <dbReference type="PROSITE" id="PS51820"/>
    </source>
</evidence>
<evidence type="ECO:0000256" key="1">
    <source>
        <dbReference type="ARBA" id="ARBA00001231"/>
    </source>
</evidence>
<comment type="similarity">
    <text evidence="2">Belongs to the glycosyl hydrolase 20 family.</text>
</comment>
<evidence type="ECO:0000256" key="2">
    <source>
        <dbReference type="ARBA" id="ARBA00006285"/>
    </source>
</evidence>
<dbReference type="SUPFAM" id="SSF56988">
    <property type="entry name" value="Anthrax protective antigen"/>
    <property type="match status" value="1"/>
</dbReference>
<sequence>MEIVDGDTLYGGYYTQDDIREVVAFAKDRGIDIIPEIDMPGHFLAAIENYDGISCFKQTGWGEVFSSPICPGKESALEFCKNVYSEVFKLFPYEYVHLGADEVDKTNWKKCPDCQKRMRENGLKTEEELQACGYNKASIHYTTDGSFPTPESELYAGPIKIDKTTNFSFRYFYPDGSKGDIFETKFIKGEYTPSKDTTLTNSGLKALWHEYRGSSCEEIEQAPLNGEYTAPGVAIPKEVKGNIGLVLTGYINVAEKDIYTFKLLSDDGSILYIDNEEVINNDGAHSSREVAGMKALDKGLHPIKVLYFDSNGGKLQLTVLNSKGENISETDNLYRSYLSFPGQGKFARPLGGDSTKGESLREGWLKVSTAAESCFRSPLVDKSASADTLREAWLRFFP</sequence>
<evidence type="ECO:0000256" key="3">
    <source>
        <dbReference type="ARBA" id="ARBA00012663"/>
    </source>
</evidence>
<dbReference type="EC" id="3.2.1.52" evidence="3"/>
<dbReference type="Gene3D" id="3.20.20.80">
    <property type="entry name" value="Glycosidases"/>
    <property type="match status" value="1"/>
</dbReference>
<dbReference type="SMART" id="SM00758">
    <property type="entry name" value="PA14"/>
    <property type="match status" value="1"/>
</dbReference>
<evidence type="ECO:0000313" key="6">
    <source>
        <dbReference type="EMBL" id="GKT29292.1"/>
    </source>
</evidence>
<dbReference type="InterPro" id="IPR017853">
    <property type="entry name" value="GH"/>
</dbReference>
<dbReference type="PROSITE" id="PS51820">
    <property type="entry name" value="PA14"/>
    <property type="match status" value="1"/>
</dbReference>
<dbReference type="Pfam" id="PF00728">
    <property type="entry name" value="Glyco_hydro_20"/>
    <property type="match status" value="1"/>
</dbReference>
<organism evidence="6 7">
    <name type="scientific">Aduncisulcus paluster</name>
    <dbReference type="NCBI Taxonomy" id="2918883"/>
    <lineage>
        <taxon>Eukaryota</taxon>
        <taxon>Metamonada</taxon>
        <taxon>Carpediemonas-like organisms</taxon>
        <taxon>Aduncisulcus</taxon>
    </lineage>
</organism>
<dbReference type="PANTHER" id="PTHR22600">
    <property type="entry name" value="BETA-HEXOSAMINIDASE"/>
    <property type="match status" value="1"/>
</dbReference>
<accession>A0ABQ5KBI6</accession>
<evidence type="ECO:0000256" key="4">
    <source>
        <dbReference type="ARBA" id="ARBA00022801"/>
    </source>
</evidence>
<comment type="caution">
    <text evidence="6">The sequence shown here is derived from an EMBL/GenBank/DDBJ whole genome shotgun (WGS) entry which is preliminary data.</text>
</comment>
<dbReference type="InterPro" id="IPR011658">
    <property type="entry name" value="PA14_dom"/>
</dbReference>
<dbReference type="Pfam" id="PF07691">
    <property type="entry name" value="PA14"/>
    <property type="match status" value="1"/>
</dbReference>
<dbReference type="PANTHER" id="PTHR22600:SF57">
    <property type="entry name" value="BETA-N-ACETYLHEXOSAMINIDASE"/>
    <property type="match status" value="1"/>
</dbReference>
<dbReference type="InterPro" id="IPR015883">
    <property type="entry name" value="Glyco_hydro_20_cat"/>
</dbReference>
<dbReference type="Proteomes" id="UP001057375">
    <property type="component" value="Unassembled WGS sequence"/>
</dbReference>
<dbReference type="Gene3D" id="3.90.182.10">
    <property type="entry name" value="Toxin - Anthrax Protective Antigen,domain 1"/>
    <property type="match status" value="1"/>
</dbReference>
<name>A0ABQ5KBI6_9EUKA</name>
<protein>
    <recommendedName>
        <fullName evidence="3">beta-N-acetylhexosaminidase</fullName>
        <ecNumber evidence="3">3.2.1.52</ecNumber>
    </recommendedName>
</protein>
<dbReference type="InterPro" id="IPR025705">
    <property type="entry name" value="Beta_hexosaminidase_sua/sub"/>
</dbReference>
<keyword evidence="7" id="KW-1185">Reference proteome</keyword>
<dbReference type="EMBL" id="BQXS01000783">
    <property type="protein sequence ID" value="GKT29292.1"/>
    <property type="molecule type" value="Genomic_DNA"/>
</dbReference>
<evidence type="ECO:0000313" key="7">
    <source>
        <dbReference type="Proteomes" id="UP001057375"/>
    </source>
</evidence>
<comment type="catalytic activity">
    <reaction evidence="1">
        <text>Hydrolysis of terminal non-reducing N-acetyl-D-hexosamine residues in N-acetyl-beta-D-hexosaminides.</text>
        <dbReference type="EC" id="3.2.1.52"/>
    </reaction>
</comment>
<gene>
    <name evidence="6" type="ORF">ADUPG1_001132</name>
</gene>
<dbReference type="SUPFAM" id="SSF51445">
    <property type="entry name" value="(Trans)glycosidases"/>
    <property type="match status" value="1"/>
</dbReference>
<proteinExistence type="inferred from homology"/>
<feature type="domain" description="PA14" evidence="5">
    <location>
        <begin position="199"/>
        <end position="334"/>
    </location>
</feature>
<keyword evidence="4" id="KW-0378">Hydrolase</keyword>
<dbReference type="InterPro" id="IPR037524">
    <property type="entry name" value="PA14/GLEYA"/>
</dbReference>